<dbReference type="EMBL" id="CP050485">
    <property type="protein sequence ID" value="QOG26529.1"/>
    <property type="molecule type" value="Genomic_DNA"/>
</dbReference>
<dbReference type="Proteomes" id="UP000516696">
    <property type="component" value="Chromosome"/>
</dbReference>
<dbReference type="Proteomes" id="UP001183682">
    <property type="component" value="Unassembled WGS sequence"/>
</dbReference>
<dbReference type="Proteomes" id="UP000439965">
    <property type="component" value="Unassembled WGS sequence"/>
</dbReference>
<proteinExistence type="predicted"/>
<dbReference type="Proteomes" id="UP001241571">
    <property type="component" value="Unassembled WGS sequence"/>
</dbReference>
<dbReference type="GO" id="GO:0005829">
    <property type="term" value="C:cytosol"/>
    <property type="evidence" value="ECO:0007669"/>
    <property type="project" value="TreeGrafter"/>
</dbReference>
<dbReference type="GO" id="GO:0006598">
    <property type="term" value="P:polyamine catabolic process"/>
    <property type="evidence" value="ECO:0007669"/>
    <property type="project" value="TreeGrafter"/>
</dbReference>
<reference evidence="2" key="3">
    <citation type="submission" date="2023-03" db="EMBL/GenBank/DDBJ databases">
        <authorList>
            <person name="Shen W."/>
            <person name="Cai J."/>
        </authorList>
    </citation>
    <scope>NUCLEOTIDE SEQUENCE</scope>
    <source>
        <strain evidence="2">K69-2</strain>
    </source>
</reference>
<evidence type="ECO:0000313" key="7">
    <source>
        <dbReference type="Proteomes" id="UP001241571"/>
    </source>
</evidence>
<gene>
    <name evidence="4" type="ORF">EGM181_04265</name>
    <name evidence="3" type="ORF">GTI89_03060</name>
    <name evidence="2" type="ORF">P7E30_07815</name>
    <name evidence="1" type="ORF">QRX88_09630</name>
</gene>
<organism evidence="1 7">
    <name type="scientific">Enterococcus gallinarum</name>
    <dbReference type="NCBI Taxonomy" id="1353"/>
    <lineage>
        <taxon>Bacteria</taxon>
        <taxon>Bacillati</taxon>
        <taxon>Bacillota</taxon>
        <taxon>Bacilli</taxon>
        <taxon>Lactobacillales</taxon>
        <taxon>Enterococcaceae</taxon>
        <taxon>Enterococcus</taxon>
    </lineage>
</organism>
<dbReference type="CDD" id="cd01745">
    <property type="entry name" value="GATase1_2"/>
    <property type="match status" value="1"/>
</dbReference>
<dbReference type="SUPFAM" id="SSF52317">
    <property type="entry name" value="Class I glutamine amidotransferase-like"/>
    <property type="match status" value="1"/>
</dbReference>
<dbReference type="EMBL" id="JARPZN010000004">
    <property type="protein sequence ID" value="MDT2690110.1"/>
    <property type="molecule type" value="Genomic_DNA"/>
</dbReference>
<reference evidence="3 5" key="1">
    <citation type="submission" date="2019-04" db="EMBL/GenBank/DDBJ databases">
        <title>Step-wise assembly of the neonatal virome modulated by breast feeding.</title>
        <authorList>
            <person name="Liang G."/>
            <person name="Bushman F."/>
        </authorList>
    </citation>
    <scope>NUCLEOTIDE SEQUENCE [LARGE SCALE GENOMIC DNA]</scope>
    <source>
        <strain evidence="3 5">E3404</strain>
    </source>
</reference>
<dbReference type="AlphaFoldDB" id="A0A1V8Z5V6"/>
<dbReference type="GO" id="GO:0033969">
    <property type="term" value="F:gamma-glutamyl-gamma-aminobutyrate hydrolase activity"/>
    <property type="evidence" value="ECO:0007669"/>
    <property type="project" value="TreeGrafter"/>
</dbReference>
<evidence type="ECO:0000313" key="2">
    <source>
        <dbReference type="EMBL" id="MDT2690110.1"/>
    </source>
</evidence>
<evidence type="ECO:0000313" key="5">
    <source>
        <dbReference type="Proteomes" id="UP000439965"/>
    </source>
</evidence>
<reference evidence="4 6" key="2">
    <citation type="submission" date="2020-03" db="EMBL/GenBank/DDBJ databases">
        <title>Characterization of ganglioside-mimicking enterococci.</title>
        <authorList>
            <person name="Patry R.T."/>
            <person name="Nothaft H."/>
            <person name="Bridger R."/>
            <person name="Shajahan A."/>
            <person name="Huynh S."/>
            <person name="Sanchez S."/>
            <person name="Azadi P."/>
            <person name="Cooper K."/>
            <person name="Miller W.G."/>
            <person name="Parker C.T."/>
            <person name="Wells L."/>
            <person name="Szymanski C.M."/>
        </authorList>
    </citation>
    <scope>NUCLEOTIDE SEQUENCE [LARGE SCALE GENOMIC DNA]</scope>
    <source>
        <strain evidence="4 6">EGM181</strain>
    </source>
</reference>
<evidence type="ECO:0000313" key="4">
    <source>
        <dbReference type="EMBL" id="QOG26529.1"/>
    </source>
</evidence>
<dbReference type="InterPro" id="IPR029062">
    <property type="entry name" value="Class_I_gatase-like"/>
</dbReference>
<evidence type="ECO:0000313" key="1">
    <source>
        <dbReference type="EMBL" id="MDL4935973.1"/>
    </source>
</evidence>
<reference evidence="1 7" key="4">
    <citation type="submission" date="2023-06" db="EMBL/GenBank/DDBJ databases">
        <title>Acute promotion of culturable opportunistic pathogens and persistent increase of antibiotic resistance following antibiotic exposure in mouse gut microbiota.</title>
        <authorList>
            <person name="Li L."/>
            <person name="Wang B."/>
            <person name="Sun Y."/>
            <person name="Wang M."/>
            <person name="Xu H."/>
        </authorList>
    </citation>
    <scope>NUCLEOTIDE SEQUENCE [LARGE SCALE GENOMIC DNA]</scope>
    <source>
        <strain evidence="1 7">CRI2_2</strain>
    </source>
</reference>
<evidence type="ECO:0000313" key="3">
    <source>
        <dbReference type="EMBL" id="MXS25058.1"/>
    </source>
</evidence>
<evidence type="ECO:0000313" key="6">
    <source>
        <dbReference type="Proteomes" id="UP000516696"/>
    </source>
</evidence>
<dbReference type="InterPro" id="IPR011697">
    <property type="entry name" value="Peptidase_C26"/>
</dbReference>
<keyword evidence="1" id="KW-0378">Hydrolase</keyword>
<accession>A0A1V8Z5V6</accession>
<dbReference type="EMBL" id="WVTI01000002">
    <property type="protein sequence ID" value="MXS25058.1"/>
    <property type="molecule type" value="Genomic_DNA"/>
</dbReference>
<dbReference type="Gene3D" id="3.40.50.880">
    <property type="match status" value="1"/>
</dbReference>
<dbReference type="RefSeq" id="WP_005471805.1">
    <property type="nucleotide sequence ID" value="NZ_BTSN01000003.1"/>
</dbReference>
<dbReference type="PANTHER" id="PTHR43235">
    <property type="entry name" value="GLUTAMINE AMIDOTRANSFERASE PB2B2.05-RELATED"/>
    <property type="match status" value="1"/>
</dbReference>
<dbReference type="Pfam" id="PF07722">
    <property type="entry name" value="Peptidase_C26"/>
    <property type="match status" value="1"/>
</dbReference>
<sequence>MKPVIGIAGNERTMIDGEAHWITYTPRNFVTQIQQASGLPLILPMGAPENAAQYVAQIDKLLLAGGHDVTPRYYGEEMHPLIQGTHPERDAFELALIKEAVAQEKPIFGVCRGMQLLNVAFGGNLYQDLSLVEQPTIKHVQAPTPFRFPTHAVEIVADSRLGKLLGTTYQVNSFHHQAIKDVAKDFQVIATAPDGIVEAIETSAFAAPILGIQWHPELTAQEIASEQQIFDYFVHQF</sequence>
<protein>
    <submittedName>
        <fullName evidence="1">Gamma-glutamyl-gamma-aminobutyrate hydrolase family protein</fullName>
    </submittedName>
</protein>
<name>A0A1V8Z5V6_ENTGA</name>
<dbReference type="PROSITE" id="PS51273">
    <property type="entry name" value="GATASE_TYPE_1"/>
    <property type="match status" value="1"/>
</dbReference>
<dbReference type="EMBL" id="JASUBT010000006">
    <property type="protein sequence ID" value="MDL4935973.1"/>
    <property type="molecule type" value="Genomic_DNA"/>
</dbReference>
<dbReference type="FunFam" id="3.40.50.880:FF:000030">
    <property type="entry name" value="Gamma-glutamyl-gamma-aminobutyrate hydrolase PuuD"/>
    <property type="match status" value="1"/>
</dbReference>
<dbReference type="InterPro" id="IPR044668">
    <property type="entry name" value="PuuD-like"/>
</dbReference>
<dbReference type="PANTHER" id="PTHR43235:SF1">
    <property type="entry name" value="GLUTAMINE AMIDOTRANSFERASE PB2B2.05-RELATED"/>
    <property type="match status" value="1"/>
</dbReference>